<keyword evidence="1" id="KW-0472">Membrane</keyword>
<evidence type="ECO:0000313" key="2">
    <source>
        <dbReference type="EMBL" id="UTD15150.1"/>
    </source>
</evidence>
<sequence>MIGFIITGSDKSLSSRDEMLDNGMIALSENWFFGDFLGEVRDNYGNTGAYMHNMLSFWRQFGFIPFITLVVLLLKTLLKIYKESIKGPNQYLILLLTGFIFIFGEMISARGYTFTSYWLFISAILSYNKQKDISENEQ</sequence>
<protein>
    <recommendedName>
        <fullName evidence="4">O-Antigen ligase</fullName>
    </recommendedName>
</protein>
<feature type="transmembrane region" description="Helical" evidence="1">
    <location>
        <begin position="57"/>
        <end position="78"/>
    </location>
</feature>
<evidence type="ECO:0000256" key="1">
    <source>
        <dbReference type="SAM" id="Phobius"/>
    </source>
</evidence>
<evidence type="ECO:0008006" key="4">
    <source>
        <dbReference type="Google" id="ProtNLM"/>
    </source>
</evidence>
<accession>A0AAE9SEP3</accession>
<dbReference type="Proteomes" id="UP001056837">
    <property type="component" value="Chromosome"/>
</dbReference>
<keyword evidence="1" id="KW-0812">Transmembrane</keyword>
<proteinExistence type="predicted"/>
<dbReference type="AlphaFoldDB" id="A0AAE9SEP3"/>
<name>A0AAE9SEP3_9FLAO</name>
<reference evidence="2" key="1">
    <citation type="submission" date="2020-04" db="EMBL/GenBank/DDBJ databases">
        <title>Tenacibaculum mesophilum bac2.</title>
        <authorList>
            <person name="Li M."/>
        </authorList>
    </citation>
    <scope>NUCLEOTIDE SEQUENCE</scope>
    <source>
        <strain evidence="2">Bac2</strain>
    </source>
</reference>
<feature type="transmembrane region" description="Helical" evidence="1">
    <location>
        <begin position="90"/>
        <end position="109"/>
    </location>
</feature>
<dbReference type="RefSeq" id="WP_167714265.1">
    <property type="nucleotide sequence ID" value="NZ_CP050861.1"/>
</dbReference>
<dbReference type="EMBL" id="CP050861">
    <property type="protein sequence ID" value="UTD15150.1"/>
    <property type="molecule type" value="Genomic_DNA"/>
</dbReference>
<keyword evidence="1" id="KW-1133">Transmembrane helix</keyword>
<gene>
    <name evidence="2" type="ORF">HER15_06550</name>
</gene>
<evidence type="ECO:0000313" key="3">
    <source>
        <dbReference type="Proteomes" id="UP001056837"/>
    </source>
</evidence>
<organism evidence="2 3">
    <name type="scientific">Tenacibaculum mesophilum</name>
    <dbReference type="NCBI Taxonomy" id="104268"/>
    <lineage>
        <taxon>Bacteria</taxon>
        <taxon>Pseudomonadati</taxon>
        <taxon>Bacteroidota</taxon>
        <taxon>Flavobacteriia</taxon>
        <taxon>Flavobacteriales</taxon>
        <taxon>Flavobacteriaceae</taxon>
        <taxon>Tenacibaculum</taxon>
    </lineage>
</organism>